<dbReference type="AlphaFoldDB" id="A0A512RS94"/>
<accession>A0A512RS94</accession>
<evidence type="ECO:0000313" key="3">
    <source>
        <dbReference type="EMBL" id="GEP98570.1"/>
    </source>
</evidence>
<feature type="transmembrane region" description="Helical" evidence="1">
    <location>
        <begin position="83"/>
        <end position="105"/>
    </location>
</feature>
<feature type="transmembrane region" description="Helical" evidence="1">
    <location>
        <begin position="53"/>
        <end position="71"/>
    </location>
</feature>
<dbReference type="OrthoDB" id="1029065at2"/>
<keyword evidence="1" id="KW-0812">Transmembrane</keyword>
<organism evidence="3 4">
    <name type="scientific">Chitinophaga cymbidii</name>
    <dbReference type="NCBI Taxonomy" id="1096750"/>
    <lineage>
        <taxon>Bacteria</taxon>
        <taxon>Pseudomonadati</taxon>
        <taxon>Bacteroidota</taxon>
        <taxon>Chitinophagia</taxon>
        <taxon>Chitinophagales</taxon>
        <taxon>Chitinophagaceae</taxon>
        <taxon>Chitinophaga</taxon>
    </lineage>
</organism>
<gene>
    <name evidence="3" type="ORF">CCY01nite_48300</name>
</gene>
<dbReference type="Proteomes" id="UP000321436">
    <property type="component" value="Unassembled WGS sequence"/>
</dbReference>
<evidence type="ECO:0000256" key="1">
    <source>
        <dbReference type="SAM" id="Phobius"/>
    </source>
</evidence>
<evidence type="ECO:0000256" key="2">
    <source>
        <dbReference type="SAM" id="SignalP"/>
    </source>
</evidence>
<sequence>MKLLNSYGQKARWQAIAIILLSASISANAQDGVAGIEQANDMVREYFDTGITLLYAIGAVLGLVGAVKVYTRWSQGDTETTKLAASWFGACIFLVVVATVLKSFFGV</sequence>
<reference evidence="3 4" key="1">
    <citation type="submission" date="2019-07" db="EMBL/GenBank/DDBJ databases">
        <title>Whole genome shotgun sequence of Chitinophaga cymbidii NBRC 109752.</title>
        <authorList>
            <person name="Hosoyama A."/>
            <person name="Uohara A."/>
            <person name="Ohji S."/>
            <person name="Ichikawa N."/>
        </authorList>
    </citation>
    <scope>NUCLEOTIDE SEQUENCE [LARGE SCALE GENOMIC DNA]</scope>
    <source>
        <strain evidence="3 4">NBRC 109752</strain>
    </source>
</reference>
<keyword evidence="1" id="KW-1133">Transmembrane helix</keyword>
<evidence type="ECO:0000313" key="4">
    <source>
        <dbReference type="Proteomes" id="UP000321436"/>
    </source>
</evidence>
<comment type="caution">
    <text evidence="3">The sequence shown here is derived from an EMBL/GenBank/DDBJ whole genome shotgun (WGS) entry which is preliminary data.</text>
</comment>
<proteinExistence type="predicted"/>
<keyword evidence="2" id="KW-0732">Signal</keyword>
<dbReference type="EMBL" id="BKAU01000007">
    <property type="protein sequence ID" value="GEP98570.1"/>
    <property type="molecule type" value="Genomic_DNA"/>
</dbReference>
<dbReference type="Pfam" id="PF13572">
    <property type="entry name" value="DUF4134"/>
    <property type="match status" value="1"/>
</dbReference>
<dbReference type="RefSeq" id="WP_146867191.1">
    <property type="nucleotide sequence ID" value="NZ_BKAU01000007.1"/>
</dbReference>
<name>A0A512RS94_9BACT</name>
<keyword evidence="4" id="KW-1185">Reference proteome</keyword>
<dbReference type="InterPro" id="IPR025408">
    <property type="entry name" value="DUF4134"/>
</dbReference>
<feature type="signal peptide" evidence="2">
    <location>
        <begin position="1"/>
        <end position="29"/>
    </location>
</feature>
<protein>
    <submittedName>
        <fullName evidence="3">Uncharacterized protein</fullName>
    </submittedName>
</protein>
<keyword evidence="1" id="KW-0472">Membrane</keyword>
<feature type="chain" id="PRO_5022227718" evidence="2">
    <location>
        <begin position="30"/>
        <end position="107"/>
    </location>
</feature>